<comment type="pathway">
    <text evidence="2">Cell wall biogenesis; cell wall polysaccharide biosynthesis.</text>
</comment>
<keyword evidence="9" id="KW-0961">Cell wall biogenesis/degradation</keyword>
<evidence type="ECO:0000313" key="12">
    <source>
        <dbReference type="EMBL" id="MFD1785047.1"/>
    </source>
</evidence>
<dbReference type="Proteomes" id="UP001597237">
    <property type="component" value="Unassembled WGS sequence"/>
</dbReference>
<reference evidence="13" key="1">
    <citation type="journal article" date="2019" name="Int. J. Syst. Evol. Microbiol.">
        <title>The Global Catalogue of Microorganisms (GCM) 10K type strain sequencing project: providing services to taxonomists for standard genome sequencing and annotation.</title>
        <authorList>
            <consortium name="The Broad Institute Genomics Platform"/>
            <consortium name="The Broad Institute Genome Sequencing Center for Infectious Disease"/>
            <person name="Wu L."/>
            <person name="Ma J."/>
        </authorList>
    </citation>
    <scope>NUCLEOTIDE SEQUENCE [LARGE SCALE GENOMIC DNA]</scope>
    <source>
        <strain evidence="13">DFY28</strain>
    </source>
</reference>
<dbReference type="Pfam" id="PF05951">
    <property type="entry name" value="Peptidase_M15_2"/>
    <property type="match status" value="1"/>
</dbReference>
<dbReference type="PANTHER" id="PTHR37425:SF1">
    <property type="entry name" value="OUTER MEMBRANE PROTEIN"/>
    <property type="match status" value="1"/>
</dbReference>
<evidence type="ECO:0000256" key="4">
    <source>
        <dbReference type="ARBA" id="ARBA00022723"/>
    </source>
</evidence>
<keyword evidence="4" id="KW-0479">Metal-binding</keyword>
<proteinExistence type="inferred from homology"/>
<dbReference type="InterPro" id="IPR009045">
    <property type="entry name" value="Zn_M74/Hedgehog-like"/>
</dbReference>
<comment type="similarity">
    <text evidence="10">Belongs to the peptidase M15 family.</text>
</comment>
<evidence type="ECO:0000256" key="5">
    <source>
        <dbReference type="ARBA" id="ARBA00022729"/>
    </source>
</evidence>
<name>A0ABW4N591_9CAUL</name>
<comment type="caution">
    <text evidence="12">The sequence shown here is derived from an EMBL/GenBank/DDBJ whole genome shotgun (WGS) entry which is preliminary data.</text>
</comment>
<evidence type="ECO:0000256" key="10">
    <source>
        <dbReference type="ARBA" id="ARBA00093448"/>
    </source>
</evidence>
<keyword evidence="3" id="KW-0645">Protease</keyword>
<keyword evidence="8" id="KW-0482">Metalloprotease</keyword>
<evidence type="ECO:0000256" key="7">
    <source>
        <dbReference type="ARBA" id="ARBA00022833"/>
    </source>
</evidence>
<dbReference type="SUPFAM" id="SSF55166">
    <property type="entry name" value="Hedgehog/DD-peptidase"/>
    <property type="match status" value="1"/>
</dbReference>
<organism evidence="12 13">
    <name type="scientific">Phenylobacterium terrae</name>
    <dbReference type="NCBI Taxonomy" id="2665495"/>
    <lineage>
        <taxon>Bacteria</taxon>
        <taxon>Pseudomonadati</taxon>
        <taxon>Pseudomonadota</taxon>
        <taxon>Alphaproteobacteria</taxon>
        <taxon>Caulobacterales</taxon>
        <taxon>Caulobacteraceae</taxon>
        <taxon>Phenylobacterium</taxon>
    </lineage>
</organism>
<dbReference type="Gene3D" id="3.30.1380.10">
    <property type="match status" value="1"/>
</dbReference>
<keyword evidence="6" id="KW-0378">Hydrolase</keyword>
<sequence>MSAPVKLTDRRALLRGGLAAVVGAGASTLAGPALAAIAPPRNLALVNLHTGEKLSCCYWRSGAYLPDALADVARVLRDHRTGEVHPIDPRLLDLLTQLSVRLGASQPFEVISGYRSPKTNAKLSAKSSGVATRSLHMQGKAIDVRLPGVALTRLRDTALALKAGGVGYYPKSNFVHVDVGRVRRWSGA</sequence>
<gene>
    <name evidence="12" type="ORF">ACFSC0_16715</name>
</gene>
<dbReference type="RefSeq" id="WP_377282004.1">
    <property type="nucleotide sequence ID" value="NZ_JBHRSI010000005.1"/>
</dbReference>
<dbReference type="PROSITE" id="PS51318">
    <property type="entry name" value="TAT"/>
    <property type="match status" value="1"/>
</dbReference>
<keyword evidence="5" id="KW-0732">Signal</keyword>
<dbReference type="InterPro" id="IPR006311">
    <property type="entry name" value="TAT_signal"/>
</dbReference>
<keyword evidence="13" id="KW-1185">Reference proteome</keyword>
<dbReference type="EMBL" id="JBHUEY010000006">
    <property type="protein sequence ID" value="MFD1785047.1"/>
    <property type="molecule type" value="Genomic_DNA"/>
</dbReference>
<comment type="cofactor">
    <cofactor evidence="1">
        <name>Zn(2+)</name>
        <dbReference type="ChEBI" id="CHEBI:29105"/>
    </cofactor>
</comment>
<evidence type="ECO:0000256" key="11">
    <source>
        <dbReference type="ARBA" id="ARBA00093666"/>
    </source>
</evidence>
<protein>
    <recommendedName>
        <fullName evidence="11">Murein endopeptidase K</fullName>
    </recommendedName>
</protein>
<evidence type="ECO:0000313" key="13">
    <source>
        <dbReference type="Proteomes" id="UP001597237"/>
    </source>
</evidence>
<evidence type="ECO:0000256" key="9">
    <source>
        <dbReference type="ARBA" id="ARBA00023316"/>
    </source>
</evidence>
<dbReference type="CDD" id="cd14844">
    <property type="entry name" value="Zn-DD-carboxypeptidase_like"/>
    <property type="match status" value="1"/>
</dbReference>
<evidence type="ECO:0000256" key="3">
    <source>
        <dbReference type="ARBA" id="ARBA00022670"/>
    </source>
</evidence>
<evidence type="ECO:0000256" key="1">
    <source>
        <dbReference type="ARBA" id="ARBA00001947"/>
    </source>
</evidence>
<evidence type="ECO:0000256" key="8">
    <source>
        <dbReference type="ARBA" id="ARBA00023049"/>
    </source>
</evidence>
<accession>A0ABW4N591</accession>
<dbReference type="InterPro" id="IPR010275">
    <property type="entry name" value="MepK"/>
</dbReference>
<evidence type="ECO:0000256" key="6">
    <source>
        <dbReference type="ARBA" id="ARBA00022801"/>
    </source>
</evidence>
<keyword evidence="7" id="KW-0862">Zinc</keyword>
<evidence type="ECO:0000256" key="2">
    <source>
        <dbReference type="ARBA" id="ARBA00004776"/>
    </source>
</evidence>
<dbReference type="PANTHER" id="PTHR37425">
    <property type="match status" value="1"/>
</dbReference>